<organism evidence="2 3">
    <name type="scientific">Butyrivibrio proteoclasticus</name>
    <dbReference type="NCBI Taxonomy" id="43305"/>
    <lineage>
        <taxon>Bacteria</taxon>
        <taxon>Bacillati</taxon>
        <taxon>Bacillota</taxon>
        <taxon>Clostridia</taxon>
        <taxon>Lachnospirales</taxon>
        <taxon>Lachnospiraceae</taxon>
        <taxon>Butyrivibrio</taxon>
    </lineage>
</organism>
<dbReference type="EMBL" id="FOXO01000030">
    <property type="protein sequence ID" value="SFQ29185.1"/>
    <property type="molecule type" value="Genomic_DNA"/>
</dbReference>
<gene>
    <name evidence="2" type="ORF">SAMN04487928_13011</name>
</gene>
<sequence>MGLLSWFKKRDSKIKKLSCCMILVAVLLMIMITGCAESDNAPEVGETYDQPVRETSVTASDDTLSYEAEEDTDQDTFEPLTEADLEEITEYIRRIDVYGFLCSEYGRPEDVSLTDVFFVGAGLQEQANDEEVAAYLKANDQDEIYTNCVKLDADKVKDLLSRRLDCDIESLDLSGIGIYLPEYDAFFREEADVNYVDFTCESGVKNSVGGLDVIIHAEEPNVYGISELRTILLKRGDEFLFISNEKIGSSEDSEEKITYDEAYLDEHAEEMWDILYKEKFSTYEPVEMRHGLGAIFSVVLQTGVESFDENTKEMTYENIVSLEDCDEDGRFQFKWHKDYYEDEELFGEKTLGWYWVDGQTGEVVAVP</sequence>
<dbReference type="AlphaFoldDB" id="A0A1I5XB47"/>
<protein>
    <submittedName>
        <fullName evidence="2">Uncharacterized protein</fullName>
    </submittedName>
</protein>
<reference evidence="3" key="1">
    <citation type="submission" date="2016-10" db="EMBL/GenBank/DDBJ databases">
        <authorList>
            <person name="Varghese N."/>
            <person name="Submissions S."/>
        </authorList>
    </citation>
    <scope>NUCLEOTIDE SEQUENCE [LARGE SCALE GENOMIC DNA]</scope>
    <source>
        <strain evidence="3">P18</strain>
    </source>
</reference>
<proteinExistence type="predicted"/>
<feature type="region of interest" description="Disordered" evidence="1">
    <location>
        <begin position="45"/>
        <end position="73"/>
    </location>
</feature>
<keyword evidence="3" id="KW-1185">Reference proteome</keyword>
<accession>A0A1I5XB47</accession>
<name>A0A1I5XB47_9FIRM</name>
<evidence type="ECO:0000256" key="1">
    <source>
        <dbReference type="SAM" id="MobiDB-lite"/>
    </source>
</evidence>
<evidence type="ECO:0000313" key="3">
    <source>
        <dbReference type="Proteomes" id="UP000182624"/>
    </source>
</evidence>
<dbReference type="Proteomes" id="UP000182624">
    <property type="component" value="Unassembled WGS sequence"/>
</dbReference>
<dbReference type="OrthoDB" id="1864194at2"/>
<feature type="compositionally biased region" description="Polar residues" evidence="1">
    <location>
        <begin position="53"/>
        <end position="63"/>
    </location>
</feature>
<evidence type="ECO:0000313" key="2">
    <source>
        <dbReference type="EMBL" id="SFQ29185.1"/>
    </source>
</evidence>